<dbReference type="InterPro" id="IPR018392">
    <property type="entry name" value="LysM"/>
</dbReference>
<feature type="signal peptide" evidence="1">
    <location>
        <begin position="1"/>
        <end position="23"/>
    </location>
</feature>
<dbReference type="PROSITE" id="PS51257">
    <property type="entry name" value="PROKAR_LIPOPROTEIN"/>
    <property type="match status" value="1"/>
</dbReference>
<dbReference type="EMBL" id="JAKILB010000018">
    <property type="protein sequence ID" value="MCL1140727.1"/>
    <property type="molecule type" value="Genomic_DNA"/>
</dbReference>
<dbReference type="SUPFAM" id="SSF54106">
    <property type="entry name" value="LysM domain"/>
    <property type="match status" value="1"/>
</dbReference>
<dbReference type="Proteomes" id="UP001139293">
    <property type="component" value="Unassembled WGS sequence"/>
</dbReference>
<protein>
    <submittedName>
        <fullName evidence="3">LysM peptidoglycan-binding domain-containing protein</fullName>
    </submittedName>
</protein>
<dbReference type="Pfam" id="PF01476">
    <property type="entry name" value="LysM"/>
    <property type="match status" value="1"/>
</dbReference>
<feature type="domain" description="LysM" evidence="2">
    <location>
        <begin position="34"/>
        <end position="82"/>
    </location>
</feature>
<feature type="chain" id="PRO_5040826640" evidence="1">
    <location>
        <begin position="24"/>
        <end position="366"/>
    </location>
</feature>
<evidence type="ECO:0000313" key="4">
    <source>
        <dbReference type="Proteomes" id="UP001139293"/>
    </source>
</evidence>
<dbReference type="InterPro" id="IPR052196">
    <property type="entry name" value="Bact_Kbp"/>
</dbReference>
<evidence type="ECO:0000256" key="1">
    <source>
        <dbReference type="SAM" id="SignalP"/>
    </source>
</evidence>
<dbReference type="PANTHER" id="PTHR34700">
    <property type="entry name" value="POTASSIUM BINDING PROTEIN KBP"/>
    <property type="match status" value="1"/>
</dbReference>
<accession>A0A9X1ZGT0</accession>
<dbReference type="RefSeq" id="WP_248951717.1">
    <property type="nucleotide sequence ID" value="NZ_JAKILB010000018.1"/>
</dbReference>
<evidence type="ECO:0000259" key="2">
    <source>
        <dbReference type="PROSITE" id="PS51782"/>
    </source>
</evidence>
<dbReference type="CDD" id="cd00118">
    <property type="entry name" value="LysM"/>
    <property type="match status" value="1"/>
</dbReference>
<keyword evidence="4" id="KW-1185">Reference proteome</keyword>
<reference evidence="3" key="1">
    <citation type="submission" date="2022-01" db="EMBL/GenBank/DDBJ databases">
        <title>Whole genome-based taxonomy of the Shewanellaceae.</title>
        <authorList>
            <person name="Martin-Rodriguez A.J."/>
        </authorList>
    </citation>
    <scope>NUCLEOTIDE SEQUENCE</scope>
    <source>
        <strain evidence="3">KCTC 23973</strain>
    </source>
</reference>
<dbReference type="SMART" id="SM00257">
    <property type="entry name" value="LysM"/>
    <property type="match status" value="1"/>
</dbReference>
<dbReference type="AlphaFoldDB" id="A0A9X1ZGT0"/>
<sequence>MDTLMKRLILLASLIFGCTSAFADTLTLKSGHPDSYVVKKGDTLWDISAAFLNDPWRWPKLWGVNPQVANPHLIYPGDKLTLVFIDGEPRLVMKPHIRKSPEGRVSAKDGAIPAIDLSLIQPYLLQNRVVDADWFELQPKVMAGESPSKFHVMSDIIYVQGELAVGTKLGVYAQGRSFKNSDGENLGLEVILSASGRVVESGAVSKVKLLSNLRETEAGYHVLPIEDDSLMSAYFMPRASQLTEPATVLASGKDTRAMGKLDVVYLDRGANDGVATGDVFSIFKDGKVVVIDGDGTPVQPYERNRYEKILANLSSDSAVKMPDLYRGELMVFKVFDKTSMAIILVNERPVRVADKLTSPNPASVSE</sequence>
<organism evidence="3 4">
    <name type="scientific">Shewanella pneumatophori</name>
    <dbReference type="NCBI Taxonomy" id="314092"/>
    <lineage>
        <taxon>Bacteria</taxon>
        <taxon>Pseudomonadati</taxon>
        <taxon>Pseudomonadota</taxon>
        <taxon>Gammaproteobacteria</taxon>
        <taxon>Alteromonadales</taxon>
        <taxon>Shewanellaceae</taxon>
        <taxon>Shewanella</taxon>
    </lineage>
</organism>
<dbReference type="InterPro" id="IPR036779">
    <property type="entry name" value="LysM_dom_sf"/>
</dbReference>
<dbReference type="PANTHER" id="PTHR34700:SF4">
    <property type="entry name" value="PHAGE-LIKE ELEMENT PBSX PROTEIN XKDP"/>
    <property type="match status" value="1"/>
</dbReference>
<proteinExistence type="predicted"/>
<dbReference type="PROSITE" id="PS51782">
    <property type="entry name" value="LYSM"/>
    <property type="match status" value="1"/>
</dbReference>
<name>A0A9X1ZGT0_9GAMM</name>
<gene>
    <name evidence="3" type="ORF">L2740_19500</name>
</gene>
<evidence type="ECO:0000313" key="3">
    <source>
        <dbReference type="EMBL" id="MCL1140727.1"/>
    </source>
</evidence>
<keyword evidence="1" id="KW-0732">Signal</keyword>
<comment type="caution">
    <text evidence="3">The sequence shown here is derived from an EMBL/GenBank/DDBJ whole genome shotgun (WGS) entry which is preliminary data.</text>
</comment>
<dbReference type="Gene3D" id="3.10.350.10">
    <property type="entry name" value="LysM domain"/>
    <property type="match status" value="1"/>
</dbReference>